<protein>
    <submittedName>
        <fullName evidence="2">Uncharacterized protein</fullName>
    </submittedName>
</protein>
<proteinExistence type="predicted"/>
<feature type="compositionally biased region" description="Polar residues" evidence="1">
    <location>
        <begin position="17"/>
        <end position="28"/>
    </location>
</feature>
<gene>
    <name evidence="2" type="ORF">SINC0208_LOCUS8792</name>
</gene>
<dbReference type="EMBL" id="HBIH01022035">
    <property type="protein sequence ID" value="CAE0328165.1"/>
    <property type="molecule type" value="Transcribed_RNA"/>
</dbReference>
<accession>A0A7S3MYR5</accession>
<feature type="region of interest" description="Disordered" evidence="1">
    <location>
        <begin position="1"/>
        <end position="28"/>
    </location>
</feature>
<organism evidence="2">
    <name type="scientific">Strombidium inclinatum</name>
    <dbReference type="NCBI Taxonomy" id="197538"/>
    <lineage>
        <taxon>Eukaryota</taxon>
        <taxon>Sar</taxon>
        <taxon>Alveolata</taxon>
        <taxon>Ciliophora</taxon>
        <taxon>Intramacronucleata</taxon>
        <taxon>Spirotrichea</taxon>
        <taxon>Oligotrichia</taxon>
        <taxon>Strombidiidae</taxon>
        <taxon>Strombidium</taxon>
    </lineage>
</organism>
<dbReference type="AlphaFoldDB" id="A0A7S3MYR5"/>
<name>A0A7S3MYR5_9SPIT</name>
<feature type="compositionally biased region" description="Basic and acidic residues" evidence="1">
    <location>
        <begin position="1"/>
        <end position="16"/>
    </location>
</feature>
<evidence type="ECO:0000256" key="1">
    <source>
        <dbReference type="SAM" id="MobiDB-lite"/>
    </source>
</evidence>
<reference evidence="2" key="1">
    <citation type="submission" date="2021-01" db="EMBL/GenBank/DDBJ databases">
        <authorList>
            <person name="Corre E."/>
            <person name="Pelletier E."/>
            <person name="Niang G."/>
            <person name="Scheremetjew M."/>
            <person name="Finn R."/>
            <person name="Kale V."/>
            <person name="Holt S."/>
            <person name="Cochrane G."/>
            <person name="Meng A."/>
            <person name="Brown T."/>
            <person name="Cohen L."/>
        </authorList>
    </citation>
    <scope>NUCLEOTIDE SEQUENCE</scope>
    <source>
        <strain evidence="2">S3</strain>
    </source>
</reference>
<evidence type="ECO:0000313" key="2">
    <source>
        <dbReference type="EMBL" id="CAE0328165.1"/>
    </source>
</evidence>
<sequence>MKMGLRDKIFNKDKETMPNSRGGSQLNSSFERLRAKISVSNKKIGYPNIFSNRSLFPVSPSKVTAPVVAPDPSIEGGKSLLTPKGSMFRQEMYLKKISSEKRNMLSLKRFNNSGFGRDHGHPNFIRKII</sequence>